<feature type="compositionally biased region" description="Basic and acidic residues" evidence="1">
    <location>
        <begin position="55"/>
        <end position="66"/>
    </location>
</feature>
<organism evidence="2 3">
    <name type="scientific">Portunus trituberculatus</name>
    <name type="common">Swimming crab</name>
    <name type="synonym">Neptunus trituberculatus</name>
    <dbReference type="NCBI Taxonomy" id="210409"/>
    <lineage>
        <taxon>Eukaryota</taxon>
        <taxon>Metazoa</taxon>
        <taxon>Ecdysozoa</taxon>
        <taxon>Arthropoda</taxon>
        <taxon>Crustacea</taxon>
        <taxon>Multicrustacea</taxon>
        <taxon>Malacostraca</taxon>
        <taxon>Eumalacostraca</taxon>
        <taxon>Eucarida</taxon>
        <taxon>Decapoda</taxon>
        <taxon>Pleocyemata</taxon>
        <taxon>Brachyura</taxon>
        <taxon>Eubrachyura</taxon>
        <taxon>Portunoidea</taxon>
        <taxon>Portunidae</taxon>
        <taxon>Portuninae</taxon>
        <taxon>Portunus</taxon>
    </lineage>
</organism>
<feature type="compositionally biased region" description="Polar residues" evidence="1">
    <location>
        <begin position="38"/>
        <end position="54"/>
    </location>
</feature>
<dbReference type="EMBL" id="VSRR010000329">
    <property type="protein sequence ID" value="MPC14125.1"/>
    <property type="molecule type" value="Genomic_DNA"/>
</dbReference>
<protein>
    <submittedName>
        <fullName evidence="2">Uncharacterized protein</fullName>
    </submittedName>
</protein>
<name>A0A5B7CYI3_PORTR</name>
<gene>
    <name evidence="2" type="ORF">E2C01_006878</name>
</gene>
<reference evidence="2 3" key="1">
    <citation type="submission" date="2019-05" db="EMBL/GenBank/DDBJ databases">
        <title>Another draft genome of Portunus trituberculatus and its Hox gene families provides insights of decapod evolution.</title>
        <authorList>
            <person name="Jeong J.-H."/>
            <person name="Song I."/>
            <person name="Kim S."/>
            <person name="Choi T."/>
            <person name="Kim D."/>
            <person name="Ryu S."/>
            <person name="Kim W."/>
        </authorList>
    </citation>
    <scope>NUCLEOTIDE SEQUENCE [LARGE SCALE GENOMIC DNA]</scope>
    <source>
        <tissue evidence="2">Muscle</tissue>
    </source>
</reference>
<evidence type="ECO:0000256" key="1">
    <source>
        <dbReference type="SAM" id="MobiDB-lite"/>
    </source>
</evidence>
<comment type="caution">
    <text evidence="2">The sequence shown here is derived from an EMBL/GenBank/DDBJ whole genome shotgun (WGS) entry which is preliminary data.</text>
</comment>
<dbReference type="Proteomes" id="UP000324222">
    <property type="component" value="Unassembled WGS sequence"/>
</dbReference>
<evidence type="ECO:0000313" key="3">
    <source>
        <dbReference type="Proteomes" id="UP000324222"/>
    </source>
</evidence>
<accession>A0A5B7CYI3</accession>
<sequence>MPCWMRETSASFSNSHLKQGSKSTVTGTELQYMPGLTTSTVAGPRASMSTTCSGKHTEEGLHQGGE</sequence>
<feature type="compositionally biased region" description="Polar residues" evidence="1">
    <location>
        <begin position="8"/>
        <end position="25"/>
    </location>
</feature>
<keyword evidence="3" id="KW-1185">Reference proteome</keyword>
<dbReference type="AlphaFoldDB" id="A0A5B7CYI3"/>
<feature type="region of interest" description="Disordered" evidence="1">
    <location>
        <begin position="1"/>
        <end position="25"/>
    </location>
</feature>
<evidence type="ECO:0000313" key="2">
    <source>
        <dbReference type="EMBL" id="MPC14125.1"/>
    </source>
</evidence>
<proteinExistence type="predicted"/>
<feature type="region of interest" description="Disordered" evidence="1">
    <location>
        <begin position="38"/>
        <end position="66"/>
    </location>
</feature>